<feature type="region of interest" description="Disordered" evidence="1">
    <location>
        <begin position="150"/>
        <end position="209"/>
    </location>
</feature>
<sequence length="274" mass="27421">MSDESVPVTRRGATALIVGMALAGCASGSPTNRPTAALQEEADGETVRGYVGSYHWGFFLLDGDGAEVDRLTLAPGDELRLTLFNVEAEAAVEALPSGVRDGIPDEEERARRNVAALPDPRGTDLETLHEAAEASYPDHGLAIVDDESLRTGAVGPGHGPGGGHHGPHGGWGPGGAGPGGPGSGGPGGPGGGGSPSTPRGPGPSGMGGPGGCWGAGAGWTLAPPTYLWHHATVPAEVGFVVDTTGSFGFVCTVYCGYGHPYMVEPGRIVVGDGS</sequence>
<dbReference type="AlphaFoldDB" id="A0ABD5WS12"/>
<dbReference type="RefSeq" id="WP_276239158.1">
    <property type="nucleotide sequence ID" value="NZ_CP119989.1"/>
</dbReference>
<evidence type="ECO:0000313" key="2">
    <source>
        <dbReference type="EMBL" id="MFC7096369.1"/>
    </source>
</evidence>
<accession>A0ABD5WS12</accession>
<organism evidence="2 3">
    <name type="scientific">Halobaculum marinum</name>
    <dbReference type="NCBI Taxonomy" id="3031996"/>
    <lineage>
        <taxon>Archaea</taxon>
        <taxon>Methanobacteriati</taxon>
        <taxon>Methanobacteriota</taxon>
        <taxon>Stenosarchaea group</taxon>
        <taxon>Halobacteria</taxon>
        <taxon>Halobacteriales</taxon>
        <taxon>Haloferacaceae</taxon>
        <taxon>Halobaculum</taxon>
    </lineage>
</organism>
<proteinExistence type="predicted"/>
<evidence type="ECO:0000256" key="1">
    <source>
        <dbReference type="SAM" id="MobiDB-lite"/>
    </source>
</evidence>
<dbReference type="Proteomes" id="UP001596388">
    <property type="component" value="Unassembled WGS sequence"/>
</dbReference>
<gene>
    <name evidence="2" type="ORF">ACFQKD_03545</name>
</gene>
<feature type="region of interest" description="Disordered" evidence="1">
    <location>
        <begin position="99"/>
        <end position="123"/>
    </location>
</feature>
<dbReference type="EMBL" id="JBHTAG010000002">
    <property type="protein sequence ID" value="MFC7096369.1"/>
    <property type="molecule type" value="Genomic_DNA"/>
</dbReference>
<protein>
    <submittedName>
        <fullName evidence="2">Uncharacterized protein</fullName>
    </submittedName>
</protein>
<reference evidence="2 3" key="1">
    <citation type="journal article" date="2019" name="Int. J. Syst. Evol. Microbiol.">
        <title>The Global Catalogue of Microorganisms (GCM) 10K type strain sequencing project: providing services to taxonomists for standard genome sequencing and annotation.</title>
        <authorList>
            <consortium name="The Broad Institute Genomics Platform"/>
            <consortium name="The Broad Institute Genome Sequencing Center for Infectious Disease"/>
            <person name="Wu L."/>
            <person name="Ma J."/>
        </authorList>
    </citation>
    <scope>NUCLEOTIDE SEQUENCE [LARGE SCALE GENOMIC DNA]</scope>
    <source>
        <strain evidence="2 3">DT55</strain>
    </source>
</reference>
<dbReference type="GeneID" id="79269744"/>
<keyword evidence="3" id="KW-1185">Reference proteome</keyword>
<name>A0ABD5WS12_9EURY</name>
<feature type="compositionally biased region" description="Gly residues" evidence="1">
    <location>
        <begin position="154"/>
        <end position="194"/>
    </location>
</feature>
<evidence type="ECO:0000313" key="3">
    <source>
        <dbReference type="Proteomes" id="UP001596388"/>
    </source>
</evidence>
<comment type="caution">
    <text evidence="2">The sequence shown here is derived from an EMBL/GenBank/DDBJ whole genome shotgun (WGS) entry which is preliminary data.</text>
</comment>